<dbReference type="EMBL" id="DF143062">
    <property type="protein sequence ID" value="GAA50607.1"/>
    <property type="molecule type" value="Genomic_DNA"/>
</dbReference>
<sequence length="523" mass="59381">MLFDAGTCTSKAFLQSNNIDLGWFRNFQNFTDALKSTKPGCRLSSILADLFRRIRVPICCYDTKKVSSGLWELLGYQSQPKCLPHYCCVASEEKYTVTSDCIKETSVQEDVDSTKYPLFGTPLQDPATNGSPQWQHSTRSIDNASDKLLNIIRAYFSGTQVRTRYTGERLWSLLQTPIFGKVTDFHRCGFSRSSGVPISRNNSIVDFDHVGNIVTLSTTTTDVLVQQRQKSLRATSHRCTGVFGNQPSNEALCAPRPSYRYYHTPVTPGFSEFEVFGHRCLGQVMKETEYFVLQKRKEKTSSGLLGLLTGTVESILDVSVPVYRIVMKGAEKSFYLVANSNSEREINKHWKYIMTKLCPQLPDLPKEEVFAFLFHKFDSHAARYVEMYENNQCKLAATNQVAIAVTIIIRDNYITVDPDASLPYKHRVYVTILKALKLLIDDCYNNRVPFPFAPRNGRVQITPKHFDTLLETSLKETFDVHQNLNVFSCSRLFSSVHDGVSILMRIISPNFPLSNCIQSLFNQ</sequence>
<feature type="non-terminal residue" evidence="1">
    <location>
        <position position="523"/>
    </location>
</feature>
<reference evidence="1" key="1">
    <citation type="journal article" date="2011" name="Genome Biol.">
        <title>The draft genome of the carcinogenic human liver fluke Clonorchis sinensis.</title>
        <authorList>
            <person name="Wang X."/>
            <person name="Chen W."/>
            <person name="Huang Y."/>
            <person name="Sun J."/>
            <person name="Men J."/>
            <person name="Liu H."/>
            <person name="Luo F."/>
            <person name="Guo L."/>
            <person name="Lv X."/>
            <person name="Deng C."/>
            <person name="Zhou C."/>
            <person name="Fan Y."/>
            <person name="Li X."/>
            <person name="Huang L."/>
            <person name="Hu Y."/>
            <person name="Liang C."/>
            <person name="Hu X."/>
            <person name="Xu J."/>
            <person name="Yu X."/>
        </authorList>
    </citation>
    <scope>NUCLEOTIDE SEQUENCE [LARGE SCALE GENOMIC DNA]</scope>
    <source>
        <strain evidence="1">Henan</strain>
    </source>
</reference>
<dbReference type="AlphaFoldDB" id="G7YCC3"/>
<organism evidence="1 2">
    <name type="scientific">Clonorchis sinensis</name>
    <name type="common">Chinese liver fluke</name>
    <dbReference type="NCBI Taxonomy" id="79923"/>
    <lineage>
        <taxon>Eukaryota</taxon>
        <taxon>Metazoa</taxon>
        <taxon>Spiralia</taxon>
        <taxon>Lophotrochozoa</taxon>
        <taxon>Platyhelminthes</taxon>
        <taxon>Trematoda</taxon>
        <taxon>Digenea</taxon>
        <taxon>Opisthorchiida</taxon>
        <taxon>Opisthorchiata</taxon>
        <taxon>Opisthorchiidae</taxon>
        <taxon>Clonorchis</taxon>
    </lineage>
</organism>
<reference key="2">
    <citation type="submission" date="2011-10" db="EMBL/GenBank/DDBJ databases">
        <title>The genome and transcriptome sequence of Clonorchis sinensis provide insights into the carcinogenic liver fluke.</title>
        <authorList>
            <person name="Wang X."/>
            <person name="Huang Y."/>
            <person name="Chen W."/>
            <person name="Liu H."/>
            <person name="Guo L."/>
            <person name="Chen Y."/>
            <person name="Luo F."/>
            <person name="Zhou W."/>
            <person name="Sun J."/>
            <person name="Mao Q."/>
            <person name="Liang P."/>
            <person name="Zhou C."/>
            <person name="Tian Y."/>
            <person name="Men J."/>
            <person name="Lv X."/>
            <person name="Huang L."/>
            <person name="Zhou J."/>
            <person name="Hu Y."/>
            <person name="Li R."/>
            <person name="Zhang F."/>
            <person name="Lei H."/>
            <person name="Li X."/>
            <person name="Hu X."/>
            <person name="Liang C."/>
            <person name="Xu J."/>
            <person name="Wu Z."/>
            <person name="Yu X."/>
        </authorList>
    </citation>
    <scope>NUCLEOTIDE SEQUENCE</scope>
    <source>
        <strain>Henan</strain>
    </source>
</reference>
<gene>
    <name evidence="1" type="ORF">CLF_104788</name>
</gene>
<proteinExistence type="predicted"/>
<name>G7YCC3_CLOSI</name>
<keyword evidence="2" id="KW-1185">Reference proteome</keyword>
<evidence type="ECO:0000313" key="1">
    <source>
        <dbReference type="EMBL" id="GAA50607.1"/>
    </source>
</evidence>
<evidence type="ECO:0000313" key="2">
    <source>
        <dbReference type="Proteomes" id="UP000008909"/>
    </source>
</evidence>
<protein>
    <submittedName>
        <fullName evidence="1">Uncharacterized protein</fullName>
    </submittedName>
</protein>
<dbReference type="Proteomes" id="UP000008909">
    <property type="component" value="Unassembled WGS sequence"/>
</dbReference>
<accession>G7YCC3</accession>